<keyword evidence="1 4" id="KW-0349">Heme</keyword>
<gene>
    <name evidence="6" type="ORF">SNE25_25795</name>
</gene>
<evidence type="ECO:0000313" key="7">
    <source>
        <dbReference type="Proteomes" id="UP001324380"/>
    </source>
</evidence>
<proteinExistence type="predicted"/>
<organism evidence="6 7">
    <name type="scientific">Mucilaginibacter sabulilitoris</name>
    <dbReference type="NCBI Taxonomy" id="1173583"/>
    <lineage>
        <taxon>Bacteria</taxon>
        <taxon>Pseudomonadati</taxon>
        <taxon>Bacteroidota</taxon>
        <taxon>Sphingobacteriia</taxon>
        <taxon>Sphingobacteriales</taxon>
        <taxon>Sphingobacteriaceae</taxon>
        <taxon>Mucilaginibacter</taxon>
    </lineage>
</organism>
<evidence type="ECO:0000259" key="5">
    <source>
        <dbReference type="PROSITE" id="PS51007"/>
    </source>
</evidence>
<keyword evidence="2 4" id="KW-0479">Metal-binding</keyword>
<protein>
    <submittedName>
        <fullName evidence="6">C-type cytochrome</fullName>
    </submittedName>
</protein>
<dbReference type="SUPFAM" id="SSF46626">
    <property type="entry name" value="Cytochrome c"/>
    <property type="match status" value="1"/>
</dbReference>
<evidence type="ECO:0000256" key="4">
    <source>
        <dbReference type="PROSITE-ProRule" id="PRU00433"/>
    </source>
</evidence>
<reference evidence="6 7" key="1">
    <citation type="submission" date="2023-11" db="EMBL/GenBank/DDBJ databases">
        <title>Analysis of the Genomes of Mucilaginibacter gossypii cycad 4 and M. sabulilitoris SNA2: microbes with the potential for plant growth promotion.</title>
        <authorList>
            <person name="Hirsch A.M."/>
            <person name="Humm E."/>
            <person name="Rubbi M."/>
            <person name="Del Vecchio G."/>
            <person name="Ha S.M."/>
            <person name="Pellegrini M."/>
            <person name="Gunsalus R.P."/>
        </authorList>
    </citation>
    <scope>NUCLEOTIDE SEQUENCE [LARGE SCALE GENOMIC DNA]</scope>
    <source>
        <strain evidence="6 7">SNA2</strain>
    </source>
</reference>
<dbReference type="InterPro" id="IPR009056">
    <property type="entry name" value="Cyt_c-like_dom"/>
</dbReference>
<dbReference type="PROSITE" id="PS51007">
    <property type="entry name" value="CYTC"/>
    <property type="match status" value="1"/>
</dbReference>
<evidence type="ECO:0000256" key="2">
    <source>
        <dbReference type="ARBA" id="ARBA00022723"/>
    </source>
</evidence>
<dbReference type="RefSeq" id="WP_321561902.1">
    <property type="nucleotide sequence ID" value="NZ_CP139558.1"/>
</dbReference>
<sequence length="205" mass="21776">MPKPFNIGNKYTAIITGSLLILVLGAYSYNAGAGKPAPAFNADTAQWPASFGFGREATPQQIAALDIDVRPDGLGLPTGSGTVIQGKAIYLTKCIACHGSAEKVAPGVKLPAPVLVSDSASKTKAIGNYWPYASTVFDYIRRSMPYNLPGSLTDNEVYSVTAYLLNANKIIKADEVLNAQTLPKIAMPAQKLFITDDRKGGPEVR</sequence>
<dbReference type="Proteomes" id="UP001324380">
    <property type="component" value="Chromosome"/>
</dbReference>
<dbReference type="EMBL" id="CP139558">
    <property type="protein sequence ID" value="WPU92742.1"/>
    <property type="molecule type" value="Genomic_DNA"/>
</dbReference>
<evidence type="ECO:0000256" key="3">
    <source>
        <dbReference type="ARBA" id="ARBA00023004"/>
    </source>
</evidence>
<dbReference type="PANTHER" id="PTHR35008:SF8">
    <property type="entry name" value="ALCOHOL DEHYDROGENASE CYTOCHROME C SUBUNIT"/>
    <property type="match status" value="1"/>
</dbReference>
<accession>A0ABZ0TIG0</accession>
<dbReference type="InterPro" id="IPR051459">
    <property type="entry name" value="Cytochrome_c-type_DH"/>
</dbReference>
<keyword evidence="3 4" id="KW-0408">Iron</keyword>
<keyword evidence="7" id="KW-1185">Reference proteome</keyword>
<feature type="domain" description="Cytochrome c" evidence="5">
    <location>
        <begin position="81"/>
        <end position="168"/>
    </location>
</feature>
<dbReference type="Gene3D" id="1.10.760.10">
    <property type="entry name" value="Cytochrome c-like domain"/>
    <property type="match status" value="1"/>
</dbReference>
<evidence type="ECO:0000256" key="1">
    <source>
        <dbReference type="ARBA" id="ARBA00022617"/>
    </source>
</evidence>
<name>A0ABZ0TIG0_9SPHI</name>
<dbReference type="InterPro" id="IPR036909">
    <property type="entry name" value="Cyt_c-like_dom_sf"/>
</dbReference>
<evidence type="ECO:0000313" key="6">
    <source>
        <dbReference type="EMBL" id="WPU92742.1"/>
    </source>
</evidence>
<dbReference type="PANTHER" id="PTHR35008">
    <property type="entry name" value="BLL4482 PROTEIN-RELATED"/>
    <property type="match status" value="1"/>
</dbReference>
<dbReference type="Pfam" id="PF00034">
    <property type="entry name" value="Cytochrom_C"/>
    <property type="match status" value="1"/>
</dbReference>